<protein>
    <recommendedName>
        <fullName evidence="6">AA1-like domain-containing protein</fullName>
    </recommendedName>
</protein>
<evidence type="ECO:0000259" key="6">
    <source>
        <dbReference type="PROSITE" id="PS51895"/>
    </source>
</evidence>
<evidence type="ECO:0000313" key="8">
    <source>
        <dbReference type="Proteomes" id="UP001140453"/>
    </source>
</evidence>
<comment type="subcellular location">
    <subcellularLocation>
        <location evidence="1">Secreted</location>
    </subcellularLocation>
</comment>
<comment type="caution">
    <text evidence="7">The sequence shown here is derived from an EMBL/GenBank/DDBJ whole genome shotgun (WGS) entry which is preliminary data.</text>
</comment>
<sequence length="158" mass="16601">MQFTSLIFAGLATAAVLPIDNVVDIVNPAHGGNAPDPATYENTNISGFSVHETLVGFTQEVQSVDSVTFTVNNNVTCTAQNPDLIGRVYSCGDTAYRFGLLNGTQTDFALRIYKQTGAFAGWSGLGDVDTVCRAGPTTATSGTQICEQQVDSTIVITA</sequence>
<keyword evidence="3" id="KW-0732">Signal</keyword>
<reference evidence="7" key="1">
    <citation type="submission" date="2022-10" db="EMBL/GenBank/DDBJ databases">
        <title>Tapping the CABI collections for fungal endophytes: first genome assemblies for Collariella, Neodidymelliopsis, Ascochyta clinopodiicola, Didymella pomorum, Didymosphaeria variabile, Neocosmospora piperis and Neocucurbitaria cava.</title>
        <authorList>
            <person name="Hill R."/>
        </authorList>
    </citation>
    <scope>NUCLEOTIDE SEQUENCE</scope>
    <source>
        <strain evidence="7">IMI 355082</strain>
    </source>
</reference>
<evidence type="ECO:0000313" key="7">
    <source>
        <dbReference type="EMBL" id="KAJ4392347.1"/>
    </source>
</evidence>
<name>A0A9W8YTS9_9PEZI</name>
<evidence type="ECO:0000256" key="5">
    <source>
        <dbReference type="PROSITE-ProRule" id="PRU01243"/>
    </source>
</evidence>
<feature type="domain" description="AA1-like" evidence="6">
    <location>
        <begin position="38"/>
        <end position="158"/>
    </location>
</feature>
<dbReference type="Pfam" id="PF16541">
    <property type="entry name" value="AltA1"/>
    <property type="match status" value="1"/>
</dbReference>
<dbReference type="AlphaFoldDB" id="A0A9W8YTS9"/>
<keyword evidence="4" id="KW-1015">Disulfide bond</keyword>
<keyword evidence="8" id="KW-1185">Reference proteome</keyword>
<dbReference type="GO" id="GO:0005576">
    <property type="term" value="C:extracellular region"/>
    <property type="evidence" value="ECO:0007669"/>
    <property type="project" value="UniProtKB-SubCell"/>
</dbReference>
<evidence type="ECO:0000256" key="2">
    <source>
        <dbReference type="ARBA" id="ARBA00022525"/>
    </source>
</evidence>
<dbReference type="PROSITE" id="PS51895">
    <property type="entry name" value="AA1"/>
    <property type="match status" value="1"/>
</dbReference>
<dbReference type="EMBL" id="JAPEVB010000003">
    <property type="protein sequence ID" value="KAJ4392347.1"/>
    <property type="molecule type" value="Genomic_DNA"/>
</dbReference>
<proteinExistence type="predicted"/>
<gene>
    <name evidence="7" type="ORF">N0V93_005973</name>
</gene>
<organism evidence="7 8">
    <name type="scientific">Gnomoniopsis smithogilvyi</name>
    <dbReference type="NCBI Taxonomy" id="1191159"/>
    <lineage>
        <taxon>Eukaryota</taxon>
        <taxon>Fungi</taxon>
        <taxon>Dikarya</taxon>
        <taxon>Ascomycota</taxon>
        <taxon>Pezizomycotina</taxon>
        <taxon>Sordariomycetes</taxon>
        <taxon>Sordariomycetidae</taxon>
        <taxon>Diaporthales</taxon>
        <taxon>Gnomoniaceae</taxon>
        <taxon>Gnomoniopsis</taxon>
    </lineage>
</organism>
<dbReference type="Proteomes" id="UP001140453">
    <property type="component" value="Unassembled WGS sequence"/>
</dbReference>
<dbReference type="OrthoDB" id="3928926at2759"/>
<dbReference type="InterPro" id="IPR032382">
    <property type="entry name" value="AltA1"/>
</dbReference>
<evidence type="ECO:0000256" key="4">
    <source>
        <dbReference type="ARBA" id="ARBA00023157"/>
    </source>
</evidence>
<keyword evidence="2" id="KW-0964">Secreted</keyword>
<accession>A0A9W8YTS9</accession>
<comment type="caution">
    <text evidence="5">Lacks conserved residue(s) required for the propagation of feature annotation.</text>
</comment>
<evidence type="ECO:0000256" key="3">
    <source>
        <dbReference type="ARBA" id="ARBA00022729"/>
    </source>
</evidence>
<evidence type="ECO:0000256" key="1">
    <source>
        <dbReference type="ARBA" id="ARBA00004613"/>
    </source>
</evidence>
<dbReference type="Gene3D" id="2.40.350.20">
    <property type="match status" value="1"/>
</dbReference>